<dbReference type="Proteomes" id="UP000299102">
    <property type="component" value="Unassembled WGS sequence"/>
</dbReference>
<dbReference type="AlphaFoldDB" id="A0A4C1WHR4"/>
<protein>
    <submittedName>
        <fullName evidence="1">Uncharacterized protein</fullName>
    </submittedName>
</protein>
<dbReference type="EMBL" id="BGZK01000557">
    <property type="protein sequence ID" value="GBP50062.1"/>
    <property type="molecule type" value="Genomic_DNA"/>
</dbReference>
<name>A0A4C1WHR4_EUMVA</name>
<gene>
    <name evidence="1" type="ORF">EVAR_39640_1</name>
</gene>
<sequence>MMRECSVRLTRCAIAGGNDVNAGRRLSAKLHEHHNEALTVIKKEHEDEVTPSPQDLNVEHTREYDFIKEEGDMCDVIKQELYIGATVLQRKIPPAMVYIPEFFS</sequence>
<keyword evidence="2" id="KW-1185">Reference proteome</keyword>
<comment type="caution">
    <text evidence="1">The sequence shown here is derived from an EMBL/GenBank/DDBJ whole genome shotgun (WGS) entry which is preliminary data.</text>
</comment>
<evidence type="ECO:0000313" key="2">
    <source>
        <dbReference type="Proteomes" id="UP000299102"/>
    </source>
</evidence>
<evidence type="ECO:0000313" key="1">
    <source>
        <dbReference type="EMBL" id="GBP50062.1"/>
    </source>
</evidence>
<reference evidence="1 2" key="1">
    <citation type="journal article" date="2019" name="Commun. Biol.">
        <title>The bagworm genome reveals a unique fibroin gene that provides high tensile strength.</title>
        <authorList>
            <person name="Kono N."/>
            <person name="Nakamura H."/>
            <person name="Ohtoshi R."/>
            <person name="Tomita M."/>
            <person name="Numata K."/>
            <person name="Arakawa K."/>
        </authorList>
    </citation>
    <scope>NUCLEOTIDE SEQUENCE [LARGE SCALE GENOMIC DNA]</scope>
</reference>
<organism evidence="1 2">
    <name type="scientific">Eumeta variegata</name>
    <name type="common">Bagworm moth</name>
    <name type="synonym">Eumeta japonica</name>
    <dbReference type="NCBI Taxonomy" id="151549"/>
    <lineage>
        <taxon>Eukaryota</taxon>
        <taxon>Metazoa</taxon>
        <taxon>Ecdysozoa</taxon>
        <taxon>Arthropoda</taxon>
        <taxon>Hexapoda</taxon>
        <taxon>Insecta</taxon>
        <taxon>Pterygota</taxon>
        <taxon>Neoptera</taxon>
        <taxon>Endopterygota</taxon>
        <taxon>Lepidoptera</taxon>
        <taxon>Glossata</taxon>
        <taxon>Ditrysia</taxon>
        <taxon>Tineoidea</taxon>
        <taxon>Psychidae</taxon>
        <taxon>Oiketicinae</taxon>
        <taxon>Eumeta</taxon>
    </lineage>
</organism>
<accession>A0A4C1WHR4</accession>
<proteinExistence type="predicted"/>